<sequence>MPTFSLGRLGRFRISRLPPSHTSSPTEHQKPLSTPPPEYKDIVEIDTKYYAPSQAQPPQCKTEQVRRFLIEILAMTFGANFDELNAALYNISPSSSTNTILCDSERADLLEQSNLVRKVHGYFVRNEKTMIDRRDEKKICATIINPAQSIHHDPSLPKFCLDVIGWYGEQVRLPSGSTRWTSTIIGW</sequence>
<feature type="region of interest" description="Disordered" evidence="1">
    <location>
        <begin position="15"/>
        <end position="38"/>
    </location>
</feature>
<dbReference type="OrthoDB" id="3796310at2759"/>
<comment type="caution">
    <text evidence="3">The sequence shown here is derived from an EMBL/GenBank/DDBJ whole genome shotgun (WGS) entry which is preliminary data.</text>
</comment>
<organism evidence="3 4">
    <name type="scientific">Pyrenophora tritici-repentis</name>
    <dbReference type="NCBI Taxonomy" id="45151"/>
    <lineage>
        <taxon>Eukaryota</taxon>
        <taxon>Fungi</taxon>
        <taxon>Dikarya</taxon>
        <taxon>Ascomycota</taxon>
        <taxon>Pezizomycotina</taxon>
        <taxon>Dothideomycetes</taxon>
        <taxon>Pleosporomycetidae</taxon>
        <taxon>Pleosporales</taxon>
        <taxon>Pleosporineae</taxon>
        <taxon>Pleosporaceae</taxon>
        <taxon>Pyrenophora</taxon>
    </lineage>
</organism>
<evidence type="ECO:0000256" key="1">
    <source>
        <dbReference type="SAM" id="MobiDB-lite"/>
    </source>
</evidence>
<name>A0A2W1G7Q1_9PLEO</name>
<reference evidence="3" key="3">
    <citation type="journal article" date="2022" name="bioRxiv">
        <title>A global pangenome for the wheat fungal pathogen Pyrenophora tritici-repentis and prediction of effector protein structural homology.</title>
        <authorList>
            <person name="Moolhuijzen P."/>
            <person name="See P.T."/>
            <person name="Shi G."/>
            <person name="Powell H.R."/>
            <person name="Cockram J."/>
            <person name="Jorgensen L.N."/>
            <person name="Benslimane H."/>
            <person name="Strelkov S.E."/>
            <person name="Turner J."/>
            <person name="Liu Z."/>
            <person name="Moffat C.S."/>
        </authorList>
    </citation>
    <scope>NUCLEOTIDE SEQUENCE</scope>
    <source>
        <strain evidence="3">86-124</strain>
    </source>
</reference>
<dbReference type="OMA" id="QPPECKI"/>
<evidence type="ECO:0000313" key="3">
    <source>
        <dbReference type="EMBL" id="KAI1516929.1"/>
    </source>
</evidence>
<protein>
    <submittedName>
        <fullName evidence="3">Uncharacterized protein</fullName>
    </submittedName>
</protein>
<proteinExistence type="predicted"/>
<dbReference type="EMBL" id="NRDI02000004">
    <property type="protein sequence ID" value="KAI1516929.1"/>
    <property type="molecule type" value="Genomic_DNA"/>
</dbReference>
<reference evidence="4" key="4">
    <citation type="journal article" date="2022" name="Microb. Genom.">
        <title>A global pangenome for the wheat fungal pathogen Pyrenophora tritici-repentis and prediction of effector protein structural homology.</title>
        <authorList>
            <person name="Moolhuijzen P.M."/>
            <person name="See P.T."/>
            <person name="Shi G."/>
            <person name="Powell H.R."/>
            <person name="Cockram J."/>
            <person name="Jorgensen L.N."/>
            <person name="Benslimane H."/>
            <person name="Strelkov S.E."/>
            <person name="Turner J."/>
            <person name="Liu Z."/>
            <person name="Moffat C.S."/>
        </authorList>
    </citation>
    <scope>NUCLEOTIDE SEQUENCE [LARGE SCALE GENOMIC DNA]</scope>
</reference>
<keyword evidence="4" id="KW-1185">Reference proteome</keyword>
<evidence type="ECO:0000313" key="2">
    <source>
        <dbReference type="EMBL" id="KAF7572204.1"/>
    </source>
</evidence>
<reference evidence="3" key="2">
    <citation type="submission" date="2021-05" db="EMBL/GenBank/DDBJ databases">
        <authorList>
            <person name="Moolhuijzen P.M."/>
            <person name="Moffat C.S."/>
        </authorList>
    </citation>
    <scope>NUCLEOTIDE SEQUENCE</scope>
    <source>
        <strain evidence="3">86-124</strain>
    </source>
</reference>
<dbReference type="EMBL" id="NQIK02000004">
    <property type="protein sequence ID" value="KAF7572204.1"/>
    <property type="molecule type" value="Genomic_DNA"/>
</dbReference>
<reference evidence="2" key="1">
    <citation type="journal article" date="2018" name="BMC Genomics">
        <title>Comparative genomics of the wheat fungal pathogen Pyrenophora tritici-repentis reveals chromosomal variations and genome plasticity.</title>
        <authorList>
            <person name="Moolhuijzen P."/>
            <person name="See P.T."/>
            <person name="Hane J.K."/>
            <person name="Shi G."/>
            <person name="Liu Z."/>
            <person name="Oliver R.P."/>
            <person name="Moffat C.S."/>
        </authorList>
    </citation>
    <scope>NUCLEOTIDE SEQUENCE [LARGE SCALE GENOMIC DNA]</scope>
    <source>
        <strain evidence="2">M4</strain>
    </source>
</reference>
<evidence type="ECO:0000313" key="4">
    <source>
        <dbReference type="Proteomes" id="UP000249757"/>
    </source>
</evidence>
<gene>
    <name evidence="3" type="ORF">Ptr86124_003866</name>
    <name evidence="2" type="ORF">PtrM4_097040</name>
</gene>
<dbReference type="Proteomes" id="UP000249757">
    <property type="component" value="Unassembled WGS sequence"/>
</dbReference>
<accession>A0A2W1G7Q1</accession>
<dbReference type="Proteomes" id="UP000245464">
    <property type="component" value="Chromosome 4"/>
</dbReference>
<dbReference type="AlphaFoldDB" id="A0A2W1G7Q1"/>